<feature type="compositionally biased region" description="Low complexity" evidence="1">
    <location>
        <begin position="130"/>
        <end position="146"/>
    </location>
</feature>
<evidence type="ECO:0000256" key="1">
    <source>
        <dbReference type="SAM" id="MobiDB-lite"/>
    </source>
</evidence>
<evidence type="ECO:0000313" key="3">
    <source>
        <dbReference type="Proteomes" id="UP000027222"/>
    </source>
</evidence>
<feature type="compositionally biased region" description="Low complexity" evidence="1">
    <location>
        <begin position="52"/>
        <end position="70"/>
    </location>
</feature>
<feature type="compositionally biased region" description="Polar residues" evidence="1">
    <location>
        <begin position="283"/>
        <end position="292"/>
    </location>
</feature>
<evidence type="ECO:0000313" key="2">
    <source>
        <dbReference type="EMBL" id="KDR78780.1"/>
    </source>
</evidence>
<keyword evidence="3" id="KW-1185">Reference proteome</keyword>
<protein>
    <submittedName>
        <fullName evidence="2">Uncharacterized protein</fullName>
    </submittedName>
</protein>
<dbReference type="PRINTS" id="PR01217">
    <property type="entry name" value="PRICHEXTENSN"/>
</dbReference>
<dbReference type="HOGENOM" id="CLU_055848_1_0_1"/>
<reference evidence="3" key="1">
    <citation type="journal article" date="2014" name="Proc. Natl. Acad. Sci. U.S.A.">
        <title>Extensive sampling of basidiomycete genomes demonstrates inadequacy of the white-rot/brown-rot paradigm for wood decay fungi.</title>
        <authorList>
            <person name="Riley R."/>
            <person name="Salamov A.A."/>
            <person name="Brown D.W."/>
            <person name="Nagy L.G."/>
            <person name="Floudas D."/>
            <person name="Held B.W."/>
            <person name="Levasseur A."/>
            <person name="Lombard V."/>
            <person name="Morin E."/>
            <person name="Otillar R."/>
            <person name="Lindquist E.A."/>
            <person name="Sun H."/>
            <person name="LaButti K.M."/>
            <person name="Schmutz J."/>
            <person name="Jabbour D."/>
            <person name="Luo H."/>
            <person name="Baker S.E."/>
            <person name="Pisabarro A.G."/>
            <person name="Walton J.D."/>
            <person name="Blanchette R.A."/>
            <person name="Henrissat B."/>
            <person name="Martin F."/>
            <person name="Cullen D."/>
            <person name="Hibbett D.S."/>
            <person name="Grigoriev I.V."/>
        </authorList>
    </citation>
    <scope>NUCLEOTIDE SEQUENCE [LARGE SCALE GENOMIC DNA]</scope>
    <source>
        <strain evidence="3">CBS 339.88</strain>
    </source>
</reference>
<feature type="region of interest" description="Disordered" evidence="1">
    <location>
        <begin position="269"/>
        <end position="292"/>
    </location>
</feature>
<dbReference type="OrthoDB" id="3256438at2759"/>
<name>A0A067T6F5_GALM3</name>
<gene>
    <name evidence="2" type="ORF">GALMADRAFT_209168</name>
</gene>
<feature type="compositionally biased region" description="Low complexity" evidence="1">
    <location>
        <begin position="184"/>
        <end position="205"/>
    </location>
</feature>
<proteinExistence type="predicted"/>
<feature type="compositionally biased region" description="Low complexity" evidence="1">
    <location>
        <begin position="155"/>
        <end position="170"/>
    </location>
</feature>
<dbReference type="AlphaFoldDB" id="A0A067T6F5"/>
<organism evidence="2 3">
    <name type="scientific">Galerina marginata (strain CBS 339.88)</name>
    <dbReference type="NCBI Taxonomy" id="685588"/>
    <lineage>
        <taxon>Eukaryota</taxon>
        <taxon>Fungi</taxon>
        <taxon>Dikarya</taxon>
        <taxon>Basidiomycota</taxon>
        <taxon>Agaricomycotina</taxon>
        <taxon>Agaricomycetes</taxon>
        <taxon>Agaricomycetidae</taxon>
        <taxon>Agaricales</taxon>
        <taxon>Agaricineae</taxon>
        <taxon>Strophariaceae</taxon>
        <taxon>Galerina</taxon>
    </lineage>
</organism>
<sequence length="320" mass="34392">MSLVQAPLPVPISLQPASSPRKRTSSFSYYTGAASASAFTPSPRPAKSQRIASALTPSASPAPTTTMGSPLRRSETMVVIPETPNTGSYRVLQHYKDQRLRRKGPTRATTNVEPITSRPRLEITLPQQRSPSPSAPLTTSSSAAPAAPKPKPRKSTPGSASSTAFSFTPSKPKPTPKPPSQIILPSRSSPTTTLLTHRTSSPLSPMRVPLPGRPIFPRSRPEPDLYRTALKMRMRSTPEGQRMLLMGPRVAMSIMSATAELERIIAESEQQRDGEGDVMMGDSTLTKSVAPSPTSLAMPVLTASWVVVKGEDWEMVDCAA</sequence>
<feature type="region of interest" description="Disordered" evidence="1">
    <location>
        <begin position="1"/>
        <end position="222"/>
    </location>
</feature>
<dbReference type="Proteomes" id="UP000027222">
    <property type="component" value="Unassembled WGS sequence"/>
</dbReference>
<dbReference type="EMBL" id="KL142374">
    <property type="protein sequence ID" value="KDR78780.1"/>
    <property type="molecule type" value="Genomic_DNA"/>
</dbReference>
<accession>A0A067T6F5</accession>